<dbReference type="InterPro" id="IPR015867">
    <property type="entry name" value="N-reg_PII/ATP_PRibTrfase_C"/>
</dbReference>
<organism evidence="1 2">
    <name type="scientific">Thiomicrorhabdus heinhorstiae</name>
    <dbReference type="NCBI Taxonomy" id="2748010"/>
    <lineage>
        <taxon>Bacteria</taxon>
        <taxon>Pseudomonadati</taxon>
        <taxon>Pseudomonadota</taxon>
        <taxon>Gammaproteobacteria</taxon>
        <taxon>Thiotrichales</taxon>
        <taxon>Piscirickettsiaceae</taxon>
        <taxon>Thiomicrorhabdus</taxon>
    </lineage>
</organism>
<dbReference type="Pfam" id="PF11582">
    <property type="entry name" value="DUF3240"/>
    <property type="match status" value="1"/>
</dbReference>
<reference evidence="1 2" key="1">
    <citation type="submission" date="2020-06" db="EMBL/GenBank/DDBJ databases">
        <authorList>
            <person name="Scott K."/>
        </authorList>
    </citation>
    <scope>NUCLEOTIDE SEQUENCE [LARGE SCALE GENOMIC DNA]</scope>
    <source>
        <strain evidence="1 2">HH1</strain>
    </source>
</reference>
<name>A0ABS0BY78_9GAMM</name>
<dbReference type="EMBL" id="JACBGI020000026">
    <property type="protein sequence ID" value="MBF6058751.1"/>
    <property type="molecule type" value="Genomic_DNA"/>
</dbReference>
<evidence type="ECO:0000313" key="1">
    <source>
        <dbReference type="EMBL" id="MBF6058751.1"/>
    </source>
</evidence>
<keyword evidence="2" id="KW-1185">Reference proteome</keyword>
<comment type="caution">
    <text evidence="1">The sequence shown here is derived from an EMBL/GenBank/DDBJ whole genome shotgun (WGS) entry which is preliminary data.</text>
</comment>
<protein>
    <submittedName>
        <fullName evidence="1">DUF3240 family protein</fullName>
    </submittedName>
</protein>
<dbReference type="InterPro" id="IPR021634">
    <property type="entry name" value="DUF3240"/>
</dbReference>
<sequence>MSLPQACVLRLSFKSELYDEMTDALLGFPHRRLSFWGTGIQMHHEQLQAITEQVSGYQRQSVIEVKTDLQEAEVLYRHLYEAVSGFDTCLIPILQPEWLMQKDLQ</sequence>
<proteinExistence type="predicted"/>
<accession>A0ABS0BY78</accession>
<gene>
    <name evidence="1" type="ORF">H8792_010400</name>
</gene>
<dbReference type="RefSeq" id="WP_185978898.1">
    <property type="nucleotide sequence ID" value="NZ_JACBGI020000026.1"/>
</dbReference>
<evidence type="ECO:0000313" key="2">
    <source>
        <dbReference type="Proteomes" id="UP001193680"/>
    </source>
</evidence>
<reference evidence="1 2" key="2">
    <citation type="submission" date="2020-11" db="EMBL/GenBank/DDBJ databases">
        <title>Sulfur oxidizing isolate from Hospital Hole Sinkhole.</title>
        <authorList>
            <person name="Scott K.M."/>
        </authorList>
    </citation>
    <scope>NUCLEOTIDE SEQUENCE [LARGE SCALE GENOMIC DNA]</scope>
    <source>
        <strain evidence="1 2">HH1</strain>
    </source>
</reference>
<dbReference type="Gene3D" id="3.30.70.120">
    <property type="match status" value="1"/>
</dbReference>
<dbReference type="Proteomes" id="UP001193680">
    <property type="component" value="Unassembled WGS sequence"/>
</dbReference>